<keyword evidence="3 5" id="KW-0418">Kinase</keyword>
<evidence type="ECO:0000256" key="1">
    <source>
        <dbReference type="ARBA" id="ARBA00010164"/>
    </source>
</evidence>
<evidence type="ECO:0000313" key="6">
    <source>
        <dbReference type="Proteomes" id="UP000280501"/>
    </source>
</evidence>
<keyword evidence="2" id="KW-0808">Transferase</keyword>
<organism evidence="5 6">
    <name type="scientific">Myceligenerans xiligouense</name>
    <dbReference type="NCBI Taxonomy" id="253184"/>
    <lineage>
        <taxon>Bacteria</taxon>
        <taxon>Bacillati</taxon>
        <taxon>Actinomycetota</taxon>
        <taxon>Actinomycetes</taxon>
        <taxon>Micrococcales</taxon>
        <taxon>Promicromonosporaceae</taxon>
        <taxon>Myceligenerans</taxon>
    </lineage>
</organism>
<comment type="caution">
    <text evidence="5">The sequence shown here is derived from an EMBL/GenBank/DDBJ whole genome shotgun (WGS) entry which is preliminary data.</text>
</comment>
<dbReference type="GO" id="GO:0004674">
    <property type="term" value="F:protein serine/threonine kinase activity"/>
    <property type="evidence" value="ECO:0007669"/>
    <property type="project" value="TreeGrafter"/>
</dbReference>
<dbReference type="RefSeq" id="WP_123813194.1">
    <property type="nucleotide sequence ID" value="NZ_RKQZ01000001.1"/>
</dbReference>
<dbReference type="AlphaFoldDB" id="A0A3N4Z1R2"/>
<evidence type="ECO:0000256" key="2">
    <source>
        <dbReference type="ARBA" id="ARBA00022679"/>
    </source>
</evidence>
<evidence type="ECO:0000313" key="5">
    <source>
        <dbReference type="EMBL" id="RPF19968.1"/>
    </source>
</evidence>
<dbReference type="InterPro" id="IPR052028">
    <property type="entry name" value="HipA_Ser/Thr_kinase"/>
</dbReference>
<dbReference type="Pfam" id="PF07804">
    <property type="entry name" value="HipA_C"/>
    <property type="match status" value="1"/>
</dbReference>
<name>A0A3N4Z1R2_9MICO</name>
<dbReference type="PANTHER" id="PTHR37419">
    <property type="entry name" value="SERINE/THREONINE-PROTEIN KINASE TOXIN HIPA"/>
    <property type="match status" value="1"/>
</dbReference>
<sequence length="422" mass="46412">MAIRVEVHLPGGRQAHAGELDLHLNTGGALVGSTFRYADDYLRTAGAYALCPELPLTPGPIPSAGDRPMFGTFADCQPDQWGRTLLFHAERNIAQAQDRASVRLTEKDFLLGVQDETRLGALRLSLDGGETFLAPPRADVPDLVNLPALTEAAEAVAEHRGSDRDLRLLVAAGTSMGGARPKVTVRDTDGELWMAKLPRPTDRWDVQAWEYLTLRLASRAGIEIPVARLHRVDGDGGRHSILLTRRFDRLSGGRRVGFLSAESLVQKAFFETIDYRTLAETLADHSGRPSADGHDLFRRVVFTLLVRNVDDHMKNHGFLRRTEGWSLAPLFDVNPDPFSVAESTPLRPMGNRIDREIRVLLDTCGSYGLRLDDARQVVGEVSEATAGWAELARDLSLPEGEITLMAEAFENPNRSEARSLAA</sequence>
<gene>
    <name evidence="5" type="ORF">EDD34_0542</name>
</gene>
<evidence type="ECO:0000259" key="4">
    <source>
        <dbReference type="Pfam" id="PF07804"/>
    </source>
</evidence>
<protein>
    <submittedName>
        <fullName evidence="5">Serine/threonine-protein kinase HipA</fullName>
    </submittedName>
</protein>
<dbReference type="PANTHER" id="PTHR37419:SF8">
    <property type="entry name" value="TOXIN YJJJ"/>
    <property type="match status" value="1"/>
</dbReference>
<feature type="domain" description="HipA-like C-terminal" evidence="4">
    <location>
        <begin position="174"/>
        <end position="386"/>
    </location>
</feature>
<comment type="similarity">
    <text evidence="1">Belongs to the HipA Ser/Thr kinase family.</text>
</comment>
<dbReference type="GO" id="GO:0005829">
    <property type="term" value="C:cytosol"/>
    <property type="evidence" value="ECO:0007669"/>
    <property type="project" value="TreeGrafter"/>
</dbReference>
<dbReference type="EMBL" id="RKQZ01000001">
    <property type="protein sequence ID" value="RPF19968.1"/>
    <property type="molecule type" value="Genomic_DNA"/>
</dbReference>
<dbReference type="Proteomes" id="UP000280501">
    <property type="component" value="Unassembled WGS sequence"/>
</dbReference>
<accession>A0A3N4Z1R2</accession>
<reference evidence="5 6" key="1">
    <citation type="submission" date="2018-11" db="EMBL/GenBank/DDBJ databases">
        <title>Sequencing the genomes of 1000 actinobacteria strains.</title>
        <authorList>
            <person name="Klenk H.-P."/>
        </authorList>
    </citation>
    <scope>NUCLEOTIDE SEQUENCE [LARGE SCALE GENOMIC DNA]</scope>
    <source>
        <strain evidence="5 6">DSM 15700</strain>
    </source>
</reference>
<dbReference type="InterPro" id="IPR012893">
    <property type="entry name" value="HipA-like_C"/>
</dbReference>
<dbReference type="OrthoDB" id="3182374at2"/>
<evidence type="ECO:0000256" key="3">
    <source>
        <dbReference type="ARBA" id="ARBA00022777"/>
    </source>
</evidence>
<keyword evidence="6" id="KW-1185">Reference proteome</keyword>
<proteinExistence type="inferred from homology"/>